<dbReference type="PhylomeDB" id="E9GC36"/>
<feature type="compositionally biased region" description="Basic and acidic residues" evidence="9">
    <location>
        <begin position="199"/>
        <end position="217"/>
    </location>
</feature>
<proteinExistence type="predicted"/>
<keyword evidence="7" id="KW-0238">DNA-binding</keyword>
<dbReference type="HOGENOM" id="CLU_1210862_0_0_1"/>
<dbReference type="InParanoid" id="E9GC36"/>
<evidence type="ECO:0000256" key="6">
    <source>
        <dbReference type="ARBA" id="ARBA00023029"/>
    </source>
</evidence>
<dbReference type="OrthoDB" id="7484700at2759"/>
<evidence type="ECO:0000256" key="2">
    <source>
        <dbReference type="ARBA" id="ARBA00001946"/>
    </source>
</evidence>
<evidence type="ECO:0000256" key="9">
    <source>
        <dbReference type="SAM" id="MobiDB-lite"/>
    </source>
</evidence>
<keyword evidence="8" id="KW-0413">Isomerase</keyword>
<accession>E9GC36</accession>
<dbReference type="EC" id="5.6.2.2" evidence="3"/>
<dbReference type="GO" id="GO:0003918">
    <property type="term" value="F:DNA topoisomerase type II (double strand cut, ATP-hydrolyzing) activity"/>
    <property type="evidence" value="ECO:0007669"/>
    <property type="project" value="UniProtKB-EC"/>
</dbReference>
<dbReference type="InterPro" id="IPR050634">
    <property type="entry name" value="DNA_Topoisomerase_II"/>
</dbReference>
<comment type="cofactor">
    <cofactor evidence="2">
        <name>Mg(2+)</name>
        <dbReference type="ChEBI" id="CHEBI:18420"/>
    </cofactor>
</comment>
<sequence>MQPLTIYGVYAIILETSSGLLSPTSPVVTAKPNKSASFSVNKAPTPPRRLSWFSSPEYLTDLIQAQSKYLTNQSKFIREACDNVYNFNFKETNVLVEQLRQRGYDPNPIPIWKRKVGLNAEVAKIGEFDYLLAFLKPPYSDLRGSKEELMKNRENRLKRFDVILKKSPVELWRDDLAAFSVAFKKIEDDEQKELASIAESRREEKKSRRDSDSDDAPKPSAKKANLRFF</sequence>
<evidence type="ECO:0000313" key="10">
    <source>
        <dbReference type="EMBL" id="EFX83210.1"/>
    </source>
</evidence>
<evidence type="ECO:0000313" key="11">
    <source>
        <dbReference type="Proteomes" id="UP000000305"/>
    </source>
</evidence>
<dbReference type="GO" id="GO:0003677">
    <property type="term" value="F:DNA binding"/>
    <property type="evidence" value="ECO:0007669"/>
    <property type="project" value="UniProtKB-KW"/>
</dbReference>
<keyword evidence="6" id="KW-0799">Topoisomerase</keyword>
<keyword evidence="4" id="KW-0547">Nucleotide-binding</keyword>
<keyword evidence="5" id="KW-0067">ATP-binding</keyword>
<evidence type="ECO:0000256" key="7">
    <source>
        <dbReference type="ARBA" id="ARBA00023125"/>
    </source>
</evidence>
<gene>
    <name evidence="10" type="ORF">DAPPUDRAFT_315940</name>
</gene>
<dbReference type="eggNOG" id="KOG0355">
    <property type="taxonomic scope" value="Eukaryota"/>
</dbReference>
<dbReference type="GO" id="GO:0005524">
    <property type="term" value="F:ATP binding"/>
    <property type="evidence" value="ECO:0007669"/>
    <property type="project" value="UniProtKB-KW"/>
</dbReference>
<evidence type="ECO:0000256" key="1">
    <source>
        <dbReference type="ARBA" id="ARBA00000185"/>
    </source>
</evidence>
<dbReference type="Gene3D" id="1.10.268.10">
    <property type="entry name" value="Topoisomerase, domain 3"/>
    <property type="match status" value="1"/>
</dbReference>
<protein>
    <recommendedName>
        <fullName evidence="3">DNA topoisomerase (ATP-hydrolyzing)</fullName>
        <ecNumber evidence="3">5.6.2.2</ecNumber>
    </recommendedName>
</protein>
<dbReference type="PANTHER" id="PTHR10169">
    <property type="entry name" value="DNA TOPOISOMERASE/GYRASE"/>
    <property type="match status" value="1"/>
</dbReference>
<dbReference type="EMBL" id="GL732538">
    <property type="protein sequence ID" value="EFX83210.1"/>
    <property type="molecule type" value="Genomic_DNA"/>
</dbReference>
<evidence type="ECO:0000256" key="4">
    <source>
        <dbReference type="ARBA" id="ARBA00022741"/>
    </source>
</evidence>
<dbReference type="STRING" id="6669.E9GC36"/>
<dbReference type="AlphaFoldDB" id="E9GC36"/>
<comment type="catalytic activity">
    <reaction evidence="1">
        <text>ATP-dependent breakage, passage and rejoining of double-stranded DNA.</text>
        <dbReference type="EC" id="5.6.2.2"/>
    </reaction>
</comment>
<dbReference type="SUPFAM" id="SSF56719">
    <property type="entry name" value="Type II DNA topoisomerase"/>
    <property type="match status" value="1"/>
</dbReference>
<dbReference type="KEGG" id="dpx:DAPPUDRAFT_315940"/>
<feature type="region of interest" description="Disordered" evidence="9">
    <location>
        <begin position="194"/>
        <end position="229"/>
    </location>
</feature>
<keyword evidence="11" id="KW-1185">Reference proteome</keyword>
<organism evidence="10 11">
    <name type="scientific">Daphnia pulex</name>
    <name type="common">Water flea</name>
    <dbReference type="NCBI Taxonomy" id="6669"/>
    <lineage>
        <taxon>Eukaryota</taxon>
        <taxon>Metazoa</taxon>
        <taxon>Ecdysozoa</taxon>
        <taxon>Arthropoda</taxon>
        <taxon>Crustacea</taxon>
        <taxon>Branchiopoda</taxon>
        <taxon>Diplostraca</taxon>
        <taxon>Cladocera</taxon>
        <taxon>Anomopoda</taxon>
        <taxon>Daphniidae</taxon>
        <taxon>Daphnia</taxon>
    </lineage>
</organism>
<dbReference type="InterPro" id="IPR013757">
    <property type="entry name" value="Topo_IIA_A_a_sf"/>
</dbReference>
<dbReference type="Proteomes" id="UP000000305">
    <property type="component" value="Unassembled WGS sequence"/>
</dbReference>
<feature type="compositionally biased region" description="Basic residues" evidence="9">
    <location>
        <begin position="220"/>
        <end position="229"/>
    </location>
</feature>
<evidence type="ECO:0000256" key="8">
    <source>
        <dbReference type="ARBA" id="ARBA00023235"/>
    </source>
</evidence>
<name>E9GC36_DAPPU</name>
<dbReference type="InterPro" id="IPR013760">
    <property type="entry name" value="Topo_IIA-like_dom_sf"/>
</dbReference>
<dbReference type="PANTHER" id="PTHR10169:SF38">
    <property type="entry name" value="DNA TOPOISOMERASE 2"/>
    <property type="match status" value="1"/>
</dbReference>
<evidence type="ECO:0000256" key="3">
    <source>
        <dbReference type="ARBA" id="ARBA00012895"/>
    </source>
</evidence>
<evidence type="ECO:0000256" key="5">
    <source>
        <dbReference type="ARBA" id="ARBA00022840"/>
    </source>
</evidence>
<reference evidence="10 11" key="1">
    <citation type="journal article" date="2011" name="Science">
        <title>The ecoresponsive genome of Daphnia pulex.</title>
        <authorList>
            <person name="Colbourne J.K."/>
            <person name="Pfrender M.E."/>
            <person name="Gilbert D."/>
            <person name="Thomas W.K."/>
            <person name="Tucker A."/>
            <person name="Oakley T.H."/>
            <person name="Tokishita S."/>
            <person name="Aerts A."/>
            <person name="Arnold G.J."/>
            <person name="Basu M.K."/>
            <person name="Bauer D.J."/>
            <person name="Caceres C.E."/>
            <person name="Carmel L."/>
            <person name="Casola C."/>
            <person name="Choi J.H."/>
            <person name="Detter J.C."/>
            <person name="Dong Q."/>
            <person name="Dusheyko S."/>
            <person name="Eads B.D."/>
            <person name="Frohlich T."/>
            <person name="Geiler-Samerotte K.A."/>
            <person name="Gerlach D."/>
            <person name="Hatcher P."/>
            <person name="Jogdeo S."/>
            <person name="Krijgsveld J."/>
            <person name="Kriventseva E.V."/>
            <person name="Kultz D."/>
            <person name="Laforsch C."/>
            <person name="Lindquist E."/>
            <person name="Lopez J."/>
            <person name="Manak J.R."/>
            <person name="Muller J."/>
            <person name="Pangilinan J."/>
            <person name="Patwardhan R.P."/>
            <person name="Pitluck S."/>
            <person name="Pritham E.J."/>
            <person name="Rechtsteiner A."/>
            <person name="Rho M."/>
            <person name="Rogozin I.B."/>
            <person name="Sakarya O."/>
            <person name="Salamov A."/>
            <person name="Schaack S."/>
            <person name="Shapiro H."/>
            <person name="Shiga Y."/>
            <person name="Skalitzky C."/>
            <person name="Smith Z."/>
            <person name="Souvorov A."/>
            <person name="Sung W."/>
            <person name="Tang Z."/>
            <person name="Tsuchiya D."/>
            <person name="Tu H."/>
            <person name="Vos H."/>
            <person name="Wang M."/>
            <person name="Wolf Y.I."/>
            <person name="Yamagata H."/>
            <person name="Yamada T."/>
            <person name="Ye Y."/>
            <person name="Shaw J.R."/>
            <person name="Andrews J."/>
            <person name="Crease T.J."/>
            <person name="Tang H."/>
            <person name="Lucas S.M."/>
            <person name="Robertson H.M."/>
            <person name="Bork P."/>
            <person name="Koonin E.V."/>
            <person name="Zdobnov E.M."/>
            <person name="Grigoriev I.V."/>
            <person name="Lynch M."/>
            <person name="Boore J.L."/>
        </authorList>
    </citation>
    <scope>NUCLEOTIDE SEQUENCE [LARGE SCALE GENOMIC DNA]</scope>
</reference>